<dbReference type="AlphaFoldDB" id="X1H345"/>
<gene>
    <name evidence="1" type="ORF">S03H2_20762</name>
</gene>
<accession>X1H345</accession>
<protein>
    <submittedName>
        <fullName evidence="1">Uncharacterized protein</fullName>
    </submittedName>
</protein>
<dbReference type="EMBL" id="BARU01010979">
    <property type="protein sequence ID" value="GAH39703.1"/>
    <property type="molecule type" value="Genomic_DNA"/>
</dbReference>
<reference evidence="1" key="1">
    <citation type="journal article" date="2014" name="Front. Microbiol.">
        <title>High frequency of phylogenetically diverse reductive dehalogenase-homologous genes in deep subseafloor sedimentary metagenomes.</title>
        <authorList>
            <person name="Kawai M."/>
            <person name="Futagami T."/>
            <person name="Toyoda A."/>
            <person name="Takaki Y."/>
            <person name="Nishi S."/>
            <person name="Hori S."/>
            <person name="Arai W."/>
            <person name="Tsubouchi T."/>
            <person name="Morono Y."/>
            <person name="Uchiyama I."/>
            <person name="Ito T."/>
            <person name="Fujiyama A."/>
            <person name="Inagaki F."/>
            <person name="Takami H."/>
        </authorList>
    </citation>
    <scope>NUCLEOTIDE SEQUENCE</scope>
    <source>
        <strain evidence="1">Expedition CK06-06</strain>
    </source>
</reference>
<evidence type="ECO:0000313" key="1">
    <source>
        <dbReference type="EMBL" id="GAH39703.1"/>
    </source>
</evidence>
<sequence length="40" mass="4657">MKTENRENKLCRIREGQEDERNLEIPIGGNGFTKNTHAEK</sequence>
<organism evidence="1">
    <name type="scientific">marine sediment metagenome</name>
    <dbReference type="NCBI Taxonomy" id="412755"/>
    <lineage>
        <taxon>unclassified sequences</taxon>
        <taxon>metagenomes</taxon>
        <taxon>ecological metagenomes</taxon>
    </lineage>
</organism>
<comment type="caution">
    <text evidence="1">The sequence shown here is derived from an EMBL/GenBank/DDBJ whole genome shotgun (WGS) entry which is preliminary data.</text>
</comment>
<name>X1H345_9ZZZZ</name>
<proteinExistence type="predicted"/>